<name>A0A067JQ76_JATCU</name>
<reference evidence="1 2" key="1">
    <citation type="journal article" date="2014" name="PLoS ONE">
        <title>Global Analysis of Gene Expression Profiles in Physic Nut (Jatropha curcas L.) Seedlings Exposed to Salt Stress.</title>
        <authorList>
            <person name="Zhang L."/>
            <person name="Zhang C."/>
            <person name="Wu P."/>
            <person name="Chen Y."/>
            <person name="Li M."/>
            <person name="Jiang H."/>
            <person name="Wu G."/>
        </authorList>
    </citation>
    <scope>NUCLEOTIDE SEQUENCE [LARGE SCALE GENOMIC DNA]</scope>
    <source>
        <strain evidence="2">cv. GZQX0401</strain>
        <tissue evidence="1">Young leaves</tissue>
    </source>
</reference>
<organism evidence="1 2">
    <name type="scientific">Jatropha curcas</name>
    <name type="common">Barbados nut</name>
    <dbReference type="NCBI Taxonomy" id="180498"/>
    <lineage>
        <taxon>Eukaryota</taxon>
        <taxon>Viridiplantae</taxon>
        <taxon>Streptophyta</taxon>
        <taxon>Embryophyta</taxon>
        <taxon>Tracheophyta</taxon>
        <taxon>Spermatophyta</taxon>
        <taxon>Magnoliopsida</taxon>
        <taxon>eudicotyledons</taxon>
        <taxon>Gunneridae</taxon>
        <taxon>Pentapetalae</taxon>
        <taxon>rosids</taxon>
        <taxon>fabids</taxon>
        <taxon>Malpighiales</taxon>
        <taxon>Euphorbiaceae</taxon>
        <taxon>Crotonoideae</taxon>
        <taxon>Jatropheae</taxon>
        <taxon>Jatropha</taxon>
    </lineage>
</organism>
<accession>A0A067JQ76</accession>
<keyword evidence="2" id="KW-1185">Reference proteome</keyword>
<evidence type="ECO:0000313" key="2">
    <source>
        <dbReference type="Proteomes" id="UP000027138"/>
    </source>
</evidence>
<gene>
    <name evidence="1" type="ORF">JCGZ_22212</name>
</gene>
<dbReference type="EMBL" id="KK914929">
    <property type="protein sequence ID" value="KDP26111.1"/>
    <property type="molecule type" value="Genomic_DNA"/>
</dbReference>
<proteinExistence type="predicted"/>
<protein>
    <submittedName>
        <fullName evidence="1">Uncharacterized protein</fullName>
    </submittedName>
</protein>
<dbReference type="AlphaFoldDB" id="A0A067JQ76"/>
<evidence type="ECO:0000313" key="1">
    <source>
        <dbReference type="EMBL" id="KDP26111.1"/>
    </source>
</evidence>
<dbReference type="Proteomes" id="UP000027138">
    <property type="component" value="Unassembled WGS sequence"/>
</dbReference>
<sequence>MWTPQPDFVEIFYEKQGTVETGKEPILGELFYHLHAKKKDDVDHNFIDNWFQMQPRQTSTAPSNTTASTAPGVRFDPILTVPPIATVGLDGHFNASTIVGFHADRTTNDVEDDKDEDLD</sequence>